<reference evidence="1" key="1">
    <citation type="submission" date="2020-09" db="EMBL/GenBank/DDBJ databases">
        <authorList>
            <person name="Palma L."/>
            <person name="Caballero P."/>
            <person name="Berry C."/>
            <person name="Del Valle E."/>
        </authorList>
    </citation>
    <scope>NUCLEOTIDE SEQUENCE</scope>
    <source>
        <strain evidence="1">M</strain>
    </source>
</reference>
<dbReference type="Gene3D" id="2.40.50.100">
    <property type="match status" value="1"/>
</dbReference>
<name>A0AAW3YWB6_9GAMM</name>
<dbReference type="Gene3D" id="3.90.1100.10">
    <property type="match status" value="1"/>
</dbReference>
<proteinExistence type="predicted"/>
<sequence>RALMGANMQRQAVPLMNPESPIVGTGMEYVSAKDSGAAVICKHPGVVERVEAREVWVRRYVEVDGQTVKGDLDRYKMQKFIRSNQGTCYNQRPSVSVGNEVVKGEILADG</sequence>
<dbReference type="SUPFAM" id="SSF64484">
    <property type="entry name" value="beta and beta-prime subunits of DNA dependent RNA-polymerase"/>
    <property type="match status" value="1"/>
</dbReference>
<dbReference type="EMBL" id="JACXBF010000490">
    <property type="protein sequence ID" value="MBD2802403.1"/>
    <property type="molecule type" value="Genomic_DNA"/>
</dbReference>
<comment type="caution">
    <text evidence="1">The sequence shown here is derived from an EMBL/GenBank/DDBJ whole genome shotgun (WGS) entry which is preliminary data.</text>
</comment>
<organism evidence="1">
    <name type="scientific">Xenorhabdus szentirmaii</name>
    <dbReference type="NCBI Taxonomy" id="290112"/>
    <lineage>
        <taxon>Bacteria</taxon>
        <taxon>Pseudomonadati</taxon>
        <taxon>Pseudomonadota</taxon>
        <taxon>Gammaproteobacteria</taxon>
        <taxon>Enterobacterales</taxon>
        <taxon>Morganellaceae</taxon>
        <taxon>Xenorhabdus</taxon>
    </lineage>
</organism>
<gene>
    <name evidence="1" type="ORF">ID854_18645</name>
</gene>
<dbReference type="Proteomes" id="UP001193920">
    <property type="component" value="Unassembled WGS sequence"/>
</dbReference>
<reference evidence="1" key="2">
    <citation type="journal article" date="2024" name="Toxins">
        <title>Genome Sequence Analysis of Native Xenorhabdus Strains Isolated from Entomopathogenic Nematodes in Argentina.</title>
        <authorList>
            <person name="Palma L."/>
            <person name="Frizzo L."/>
            <person name="Kaiser S."/>
            <person name="Berry C."/>
            <person name="Caballero P."/>
            <person name="Bode H.B."/>
            <person name="Del Valle E.E."/>
        </authorList>
    </citation>
    <scope>NUCLEOTIDE SEQUENCE</scope>
    <source>
        <strain evidence="1">M</strain>
    </source>
</reference>
<evidence type="ECO:0000313" key="1">
    <source>
        <dbReference type="EMBL" id="MBD2802403.1"/>
    </source>
</evidence>
<protein>
    <recommendedName>
        <fullName evidence="2">DNA-directed RNA polymerase</fullName>
    </recommendedName>
</protein>
<accession>A0AAW3YWB6</accession>
<feature type="non-terminal residue" evidence="1">
    <location>
        <position position="1"/>
    </location>
</feature>
<dbReference type="AlphaFoldDB" id="A0AAW3YWB6"/>
<feature type="non-terminal residue" evidence="1">
    <location>
        <position position="110"/>
    </location>
</feature>
<evidence type="ECO:0008006" key="2">
    <source>
        <dbReference type="Google" id="ProtNLM"/>
    </source>
</evidence>